<evidence type="ECO:0000313" key="4">
    <source>
        <dbReference type="Proteomes" id="UP000095283"/>
    </source>
</evidence>
<feature type="signal peptide" evidence="2">
    <location>
        <begin position="1"/>
        <end position="17"/>
    </location>
</feature>
<accession>A0A1I7X2E3</accession>
<dbReference type="InterPro" id="IPR055510">
    <property type="entry name" value="DUF7083"/>
</dbReference>
<protein>
    <submittedName>
        <fullName evidence="5">CCHC-type domain-containing protein</fullName>
    </submittedName>
</protein>
<keyword evidence="2" id="KW-0732">Signal</keyword>
<keyword evidence="4" id="KW-1185">Reference proteome</keyword>
<dbReference type="Proteomes" id="UP000095283">
    <property type="component" value="Unplaced"/>
</dbReference>
<evidence type="ECO:0000256" key="2">
    <source>
        <dbReference type="SAM" id="SignalP"/>
    </source>
</evidence>
<name>A0A1I7X2E3_HETBA</name>
<feature type="chain" id="PRO_5009310936" evidence="2">
    <location>
        <begin position="18"/>
        <end position="311"/>
    </location>
</feature>
<sequence>MRSSGVCFCQLLVLTEADVTSVRSTTPLFSNELQFRTTFTLNNDEAISVYDFLGDKYKVAVPLRVKWGISLLGSYIRRVETYYGVPRLIAYLLFLTIIKQSISCSRVTTTGDQQSDNYTITVVTTQKFIFEPDQGETFDIWYKRFKDVFMEDGATLDDKQKTRLLVSRLDSATHARFTGHILPKTPIVYQNEDFDSFANIVNQRCEEAEFKNIDIDGIKCLLFVAGFQAAEFADYRTRLLRTLDQANKLSLKDLEDAMTLEQASYSVRTVKKPFKKNQQHTTISKSPPYPCPDCGGDHYRNKCPSRHTEET</sequence>
<dbReference type="AlphaFoldDB" id="A0A1I7X2E3"/>
<proteinExistence type="predicted"/>
<feature type="compositionally biased region" description="Basic and acidic residues" evidence="1">
    <location>
        <begin position="295"/>
        <end position="311"/>
    </location>
</feature>
<organism evidence="4 5">
    <name type="scientific">Heterorhabditis bacteriophora</name>
    <name type="common">Entomopathogenic nematode worm</name>
    <dbReference type="NCBI Taxonomy" id="37862"/>
    <lineage>
        <taxon>Eukaryota</taxon>
        <taxon>Metazoa</taxon>
        <taxon>Ecdysozoa</taxon>
        <taxon>Nematoda</taxon>
        <taxon>Chromadorea</taxon>
        <taxon>Rhabditida</taxon>
        <taxon>Rhabditina</taxon>
        <taxon>Rhabditomorpha</taxon>
        <taxon>Strongyloidea</taxon>
        <taxon>Heterorhabditidae</taxon>
        <taxon>Heterorhabditis</taxon>
    </lineage>
</organism>
<feature type="region of interest" description="Disordered" evidence="1">
    <location>
        <begin position="276"/>
        <end position="311"/>
    </location>
</feature>
<feature type="domain" description="DUF7083" evidence="3">
    <location>
        <begin position="126"/>
        <end position="189"/>
    </location>
</feature>
<reference evidence="5" key="1">
    <citation type="submission" date="2016-11" db="UniProtKB">
        <authorList>
            <consortium name="WormBaseParasite"/>
        </authorList>
    </citation>
    <scope>IDENTIFICATION</scope>
</reference>
<dbReference type="Pfam" id="PF23309">
    <property type="entry name" value="DUF7083"/>
    <property type="match status" value="1"/>
</dbReference>
<dbReference type="WBParaSite" id="Hba_11621">
    <property type="protein sequence ID" value="Hba_11621"/>
    <property type="gene ID" value="Hba_11621"/>
</dbReference>
<evidence type="ECO:0000256" key="1">
    <source>
        <dbReference type="SAM" id="MobiDB-lite"/>
    </source>
</evidence>
<evidence type="ECO:0000259" key="3">
    <source>
        <dbReference type="Pfam" id="PF23309"/>
    </source>
</evidence>
<evidence type="ECO:0000313" key="5">
    <source>
        <dbReference type="WBParaSite" id="Hba_11621"/>
    </source>
</evidence>